<sequence length="114" mass="12529">MKALVIYDSTGRIWNIIYGEETVPQGLTSMFVDIPDGAALERIDVTDSENPKPVFSYLPESGIGILQTKAADLEEQLTDTQVALTEQYEVNLALSEEVTNLQNAVCELYEGGTE</sequence>
<gene>
    <name evidence="1" type="ORF">CLOSYM_04470</name>
</gene>
<accession>A0ABC9TS63</accession>
<evidence type="ECO:0000313" key="1">
    <source>
        <dbReference type="EMBL" id="ERI73979.1"/>
    </source>
</evidence>
<reference evidence="1 2" key="1">
    <citation type="submission" date="2013-07" db="EMBL/GenBank/DDBJ databases">
        <authorList>
            <person name="Weinstock G."/>
            <person name="Sodergren E."/>
            <person name="Wylie T."/>
            <person name="Fulton L."/>
            <person name="Fulton R."/>
            <person name="Fronick C."/>
            <person name="O'Laughlin M."/>
            <person name="Godfrey J."/>
            <person name="Miner T."/>
            <person name="Herter B."/>
            <person name="Appelbaum E."/>
            <person name="Cordes M."/>
            <person name="Lek S."/>
            <person name="Wollam A."/>
            <person name="Pepin K.H."/>
            <person name="Palsikar V.B."/>
            <person name="Mitreva M."/>
            <person name="Wilson R.K."/>
        </authorList>
    </citation>
    <scope>NUCLEOTIDE SEQUENCE [LARGE SCALE GENOMIC DNA]</scope>
    <source>
        <strain evidence="1 2">ATCC 14940</strain>
    </source>
</reference>
<organism evidence="1 2">
    <name type="scientific">[Clostridium] symbiosum ATCC 14940</name>
    <dbReference type="NCBI Taxonomy" id="411472"/>
    <lineage>
        <taxon>Bacteria</taxon>
        <taxon>Bacillati</taxon>
        <taxon>Bacillota</taxon>
        <taxon>Clostridia</taxon>
        <taxon>Lachnospirales</taxon>
        <taxon>Lachnospiraceae</taxon>
        <taxon>Otoolea</taxon>
    </lineage>
</organism>
<name>A0ABC9TS63_CLOSY</name>
<dbReference type="Proteomes" id="UP000016491">
    <property type="component" value="Unassembled WGS sequence"/>
</dbReference>
<proteinExistence type="predicted"/>
<dbReference type="RefSeq" id="WP_021641724.1">
    <property type="nucleotide sequence ID" value="NZ_KE992872.1"/>
</dbReference>
<evidence type="ECO:0000313" key="2">
    <source>
        <dbReference type="Proteomes" id="UP000016491"/>
    </source>
</evidence>
<dbReference type="EMBL" id="AWSU01000353">
    <property type="protein sequence ID" value="ERI73979.1"/>
    <property type="molecule type" value="Genomic_DNA"/>
</dbReference>
<protein>
    <submittedName>
        <fullName evidence="1">Uncharacterized protein</fullName>
    </submittedName>
</protein>
<dbReference type="AlphaFoldDB" id="A0ABC9TS63"/>
<comment type="caution">
    <text evidence="1">The sequence shown here is derived from an EMBL/GenBank/DDBJ whole genome shotgun (WGS) entry which is preliminary data.</text>
</comment>